<dbReference type="KEGG" id="sxi:SXIM_01530"/>
<feature type="transmembrane region" description="Helical" evidence="8">
    <location>
        <begin position="213"/>
        <end position="232"/>
    </location>
</feature>
<organism evidence="10 11">
    <name type="scientific">Streptomyces xiamenensis</name>
    <dbReference type="NCBI Taxonomy" id="408015"/>
    <lineage>
        <taxon>Bacteria</taxon>
        <taxon>Bacillati</taxon>
        <taxon>Actinomycetota</taxon>
        <taxon>Actinomycetes</taxon>
        <taxon>Kitasatosporales</taxon>
        <taxon>Streptomycetaceae</taxon>
        <taxon>Streptomyces</taxon>
    </lineage>
</organism>
<dbReference type="HOGENOM" id="CLU_033863_9_2_11"/>
<dbReference type="AlphaFoldDB" id="A0A0F7FNX7"/>
<accession>A0A0F7FNX7</accession>
<evidence type="ECO:0000259" key="9">
    <source>
        <dbReference type="Pfam" id="PF00892"/>
    </source>
</evidence>
<evidence type="ECO:0000256" key="3">
    <source>
        <dbReference type="ARBA" id="ARBA00022475"/>
    </source>
</evidence>
<dbReference type="EMBL" id="CP009922">
    <property type="protein sequence ID" value="AKG41537.1"/>
    <property type="molecule type" value="Genomic_DNA"/>
</dbReference>
<feature type="domain" description="EamA" evidence="9">
    <location>
        <begin position="183"/>
        <end position="316"/>
    </location>
</feature>
<feature type="transmembrane region" description="Helical" evidence="8">
    <location>
        <begin position="94"/>
        <end position="111"/>
    </location>
</feature>
<keyword evidence="11" id="KW-1185">Reference proteome</keyword>
<feature type="transmembrane region" description="Helical" evidence="8">
    <location>
        <begin position="182"/>
        <end position="201"/>
    </location>
</feature>
<dbReference type="RefSeq" id="WP_030726679.1">
    <property type="nucleotide sequence ID" value="NZ_CP009922.3"/>
</dbReference>
<dbReference type="PATRIC" id="fig|408015.6.peg.169"/>
<feature type="compositionally biased region" description="Low complexity" evidence="7">
    <location>
        <begin position="19"/>
        <end position="28"/>
    </location>
</feature>
<dbReference type="InterPro" id="IPR051258">
    <property type="entry name" value="Diverse_Substrate_Transporter"/>
</dbReference>
<feature type="transmembrane region" description="Helical" evidence="8">
    <location>
        <begin position="274"/>
        <end position="294"/>
    </location>
</feature>
<evidence type="ECO:0000256" key="5">
    <source>
        <dbReference type="ARBA" id="ARBA00022989"/>
    </source>
</evidence>
<name>A0A0F7FNX7_9ACTN</name>
<evidence type="ECO:0000256" key="1">
    <source>
        <dbReference type="ARBA" id="ARBA00004651"/>
    </source>
</evidence>
<dbReference type="InterPro" id="IPR000620">
    <property type="entry name" value="EamA_dom"/>
</dbReference>
<feature type="transmembrane region" description="Helical" evidence="8">
    <location>
        <begin position="244"/>
        <end position="262"/>
    </location>
</feature>
<dbReference type="Pfam" id="PF00892">
    <property type="entry name" value="EamA"/>
    <property type="match status" value="2"/>
</dbReference>
<dbReference type="PANTHER" id="PTHR42920:SF11">
    <property type="entry name" value="INNER MEMBRANE PROTEIN YTFF"/>
    <property type="match status" value="1"/>
</dbReference>
<feature type="domain" description="EamA" evidence="9">
    <location>
        <begin position="34"/>
        <end position="167"/>
    </location>
</feature>
<keyword evidence="4 8" id="KW-0812">Transmembrane</keyword>
<evidence type="ECO:0000256" key="6">
    <source>
        <dbReference type="ARBA" id="ARBA00023136"/>
    </source>
</evidence>
<keyword evidence="5 8" id="KW-1133">Transmembrane helix</keyword>
<dbReference type="GO" id="GO:0005886">
    <property type="term" value="C:plasma membrane"/>
    <property type="evidence" value="ECO:0007669"/>
    <property type="project" value="UniProtKB-SubCell"/>
</dbReference>
<evidence type="ECO:0000256" key="2">
    <source>
        <dbReference type="ARBA" id="ARBA00007362"/>
    </source>
</evidence>
<comment type="subcellular location">
    <subcellularLocation>
        <location evidence="1">Cell membrane</location>
        <topology evidence="1">Multi-pass membrane protein</topology>
    </subcellularLocation>
</comment>
<comment type="similarity">
    <text evidence="2">Belongs to the EamA transporter family.</text>
</comment>
<evidence type="ECO:0000256" key="8">
    <source>
        <dbReference type="SAM" id="Phobius"/>
    </source>
</evidence>
<feature type="transmembrane region" description="Helical" evidence="8">
    <location>
        <begin position="300"/>
        <end position="317"/>
    </location>
</feature>
<dbReference type="Proteomes" id="UP000034034">
    <property type="component" value="Chromosome"/>
</dbReference>
<feature type="transmembrane region" description="Helical" evidence="8">
    <location>
        <begin position="62"/>
        <end position="82"/>
    </location>
</feature>
<proteinExistence type="inferred from homology"/>
<evidence type="ECO:0000256" key="4">
    <source>
        <dbReference type="ARBA" id="ARBA00022692"/>
    </source>
</evidence>
<feature type="region of interest" description="Disordered" evidence="7">
    <location>
        <begin position="1"/>
        <end position="28"/>
    </location>
</feature>
<feature type="transmembrane region" description="Helical" evidence="8">
    <location>
        <begin position="117"/>
        <end position="139"/>
    </location>
</feature>
<keyword evidence="6 8" id="KW-0472">Membrane</keyword>
<dbReference type="PANTHER" id="PTHR42920">
    <property type="entry name" value="OS03G0707200 PROTEIN-RELATED"/>
    <property type="match status" value="1"/>
</dbReference>
<protein>
    <submittedName>
        <fullName evidence="10">Eama-like transporter family protein</fullName>
    </submittedName>
</protein>
<dbReference type="InterPro" id="IPR037185">
    <property type="entry name" value="EmrE-like"/>
</dbReference>
<keyword evidence="3" id="KW-1003">Cell membrane</keyword>
<evidence type="ECO:0000256" key="7">
    <source>
        <dbReference type="SAM" id="MobiDB-lite"/>
    </source>
</evidence>
<feature type="transmembrane region" description="Helical" evidence="8">
    <location>
        <begin position="151"/>
        <end position="170"/>
    </location>
</feature>
<reference evidence="10" key="1">
    <citation type="submission" date="2019-08" db="EMBL/GenBank/DDBJ databases">
        <title>Complete genome sequence of a mangrove-derived Streptomyces xiamenensis.</title>
        <authorList>
            <person name="Xu J."/>
        </authorList>
    </citation>
    <scope>NUCLEOTIDE SEQUENCE</scope>
    <source>
        <strain evidence="10">318</strain>
    </source>
</reference>
<evidence type="ECO:0000313" key="10">
    <source>
        <dbReference type="EMBL" id="AKG41537.1"/>
    </source>
</evidence>
<sequence length="320" mass="31449">MSSTASSPSPSSPAPGSPAVPNGPDTSGGRPGGGPLLILAAATLWGTTGTVASFAPAGASPLAIGAGTMGIGGLLTLALARRSALAVLRSGTQALRWALLGALGVVIYPLAFYTSMAWAGVAVGTVVSLGCAPVFAALLERVLDGAVLTRRWVAATGAAAGGCALLVAAGGHGHSDGARVPAGVALGLLAGAAYAGYAYYAGRLIRHGHSSRAAMGALFGLGAVLLVPLFALTGGELLASDRGLAVVGYLAVIPMCLAYLLFGAGLVRVRASAATVLTLFEPVVAAALGVAVVGERLNPWGWGGVTLVVAGLLVLTVRRR</sequence>
<gene>
    <name evidence="10" type="ORF">SXIM_01530</name>
</gene>
<evidence type="ECO:0000313" key="11">
    <source>
        <dbReference type="Proteomes" id="UP000034034"/>
    </source>
</evidence>
<dbReference type="SUPFAM" id="SSF103481">
    <property type="entry name" value="Multidrug resistance efflux transporter EmrE"/>
    <property type="match status" value="2"/>
</dbReference>